<feature type="transmembrane region" description="Helical" evidence="5">
    <location>
        <begin position="6"/>
        <end position="27"/>
    </location>
</feature>
<evidence type="ECO:0000256" key="1">
    <source>
        <dbReference type="ARBA" id="ARBA00009283"/>
    </source>
</evidence>
<dbReference type="Proteomes" id="UP000694680">
    <property type="component" value="Chromosome 9"/>
</dbReference>
<keyword evidence="5" id="KW-0472">Membrane</keyword>
<dbReference type="AlphaFoldDB" id="A0A8C5HJA0"/>
<evidence type="ECO:0000313" key="6">
    <source>
        <dbReference type="Ensembl" id="ENSGWIP00000045571.1"/>
    </source>
</evidence>
<keyword evidence="4" id="KW-0547">Nucleotide-binding</keyword>
<dbReference type="GO" id="GO:0045134">
    <property type="term" value="F:UDP phosphatase activity"/>
    <property type="evidence" value="ECO:0007669"/>
    <property type="project" value="TreeGrafter"/>
</dbReference>
<name>A0A8C5HJA0_GOUWI</name>
<keyword evidence="7" id="KW-1185">Reference proteome</keyword>
<feature type="active site" description="Proton acceptor" evidence="3">
    <location>
        <position position="165"/>
    </location>
</feature>
<reference evidence="6" key="2">
    <citation type="submission" date="2025-08" db="UniProtKB">
        <authorList>
            <consortium name="Ensembl"/>
        </authorList>
    </citation>
    <scope>IDENTIFICATION</scope>
</reference>
<evidence type="ECO:0000256" key="4">
    <source>
        <dbReference type="PIRSR" id="PIRSR600407-2"/>
    </source>
</evidence>
<keyword evidence="4" id="KW-0067">ATP-binding</keyword>
<reference evidence="6" key="3">
    <citation type="submission" date="2025-09" db="UniProtKB">
        <authorList>
            <consortium name="Ensembl"/>
        </authorList>
    </citation>
    <scope>IDENTIFICATION</scope>
</reference>
<dbReference type="Pfam" id="PF01150">
    <property type="entry name" value="GDA1_CD39"/>
    <property type="match status" value="1"/>
</dbReference>
<evidence type="ECO:0000256" key="5">
    <source>
        <dbReference type="SAM" id="Phobius"/>
    </source>
</evidence>
<keyword evidence="5" id="KW-0812">Transmembrane</keyword>
<dbReference type="Gene3D" id="3.30.420.150">
    <property type="entry name" value="Exopolyphosphatase. Domain 2"/>
    <property type="match status" value="1"/>
</dbReference>
<dbReference type="GO" id="GO:0005886">
    <property type="term" value="C:plasma membrane"/>
    <property type="evidence" value="ECO:0007669"/>
    <property type="project" value="TreeGrafter"/>
</dbReference>
<dbReference type="FunFam" id="3.30.420.40:FF:000068">
    <property type="entry name" value="Ectonucleoside triphosphate diphosphohydrolase 1"/>
    <property type="match status" value="1"/>
</dbReference>
<dbReference type="GO" id="GO:0017111">
    <property type="term" value="F:ribonucleoside triphosphate phosphatase activity"/>
    <property type="evidence" value="ECO:0007669"/>
    <property type="project" value="TreeGrafter"/>
</dbReference>
<feature type="binding site" evidence="4">
    <location>
        <begin position="204"/>
        <end position="208"/>
    </location>
    <ligand>
        <name>ATP</name>
        <dbReference type="ChEBI" id="CHEBI:30616"/>
    </ligand>
</feature>
<keyword evidence="2" id="KW-0378">Hydrolase</keyword>
<dbReference type="GO" id="GO:0009134">
    <property type="term" value="P:nucleoside diphosphate catabolic process"/>
    <property type="evidence" value="ECO:0007669"/>
    <property type="project" value="TreeGrafter"/>
</dbReference>
<sequence length="502" mass="56014">MSPRLLRFLPPVLLLILALVGILLVALRSKELKSPPEYSYGIVVDAGSSHTAMYIYKWPADKLNGTGVVTQHSECHVPDKGISSYAGNRGGAANSLKICLDEALVKIPESRHRQTPLCLGATAGMRLLRDVNATESQRIMKEVEIKLRSYPFLFKEAVILSGQREGAYGWVSVNYLLENFIKYGFVGRWLNPGRETIGALDLGGASTQITFETSEKVESEINLMELNLYGQTYRLYTQSFLCYGQNQFLMKLLAHLIKTQGVKSNILHPCYPRLFNTTIKLGADVFDSPCTKNFRPAKFDPWTSVTMVGTGDYENCSASVKELFSFEKCPYSKCSFDGVFQPNVTGSFMAFAAYYFTHSYLTRLTNVTIKSPNGMAKAIRLVCNLSLSEMREKTKEDKKHLKNVCAVANFVYVLLINGYQFDEKSFPSITFQKKAGGTSVGWALGYMLNLSYQVPAEKLGLMKTLPPGNWAGILFLFIAILLFALANLLVVLRNARTRQDVV</sequence>
<feature type="transmembrane region" description="Helical" evidence="5">
    <location>
        <begin position="470"/>
        <end position="492"/>
    </location>
</feature>
<dbReference type="RefSeq" id="XP_028313308.1">
    <property type="nucleotide sequence ID" value="XM_028457507.1"/>
</dbReference>
<dbReference type="OrthoDB" id="6372431at2759"/>
<dbReference type="GO" id="GO:0005524">
    <property type="term" value="F:ATP binding"/>
    <property type="evidence" value="ECO:0007669"/>
    <property type="project" value="UniProtKB-KW"/>
</dbReference>
<evidence type="ECO:0000256" key="3">
    <source>
        <dbReference type="PIRSR" id="PIRSR600407-1"/>
    </source>
</evidence>
<organism evidence="6 7">
    <name type="scientific">Gouania willdenowi</name>
    <name type="common">Blunt-snouted clingfish</name>
    <name type="synonym">Lepadogaster willdenowi</name>
    <dbReference type="NCBI Taxonomy" id="441366"/>
    <lineage>
        <taxon>Eukaryota</taxon>
        <taxon>Metazoa</taxon>
        <taxon>Chordata</taxon>
        <taxon>Craniata</taxon>
        <taxon>Vertebrata</taxon>
        <taxon>Euteleostomi</taxon>
        <taxon>Actinopterygii</taxon>
        <taxon>Neopterygii</taxon>
        <taxon>Teleostei</taxon>
        <taxon>Neoteleostei</taxon>
        <taxon>Acanthomorphata</taxon>
        <taxon>Ovalentaria</taxon>
        <taxon>Blenniimorphae</taxon>
        <taxon>Blenniiformes</taxon>
        <taxon>Gobiesocoidei</taxon>
        <taxon>Gobiesocidae</taxon>
        <taxon>Gobiesocinae</taxon>
        <taxon>Gouania</taxon>
    </lineage>
</organism>
<gene>
    <name evidence="6" type="primary">LOC114469731</name>
</gene>
<evidence type="ECO:0000313" key="7">
    <source>
        <dbReference type="Proteomes" id="UP000694680"/>
    </source>
</evidence>
<dbReference type="GeneID" id="114469731"/>
<dbReference type="PANTHER" id="PTHR11782">
    <property type="entry name" value="ADENOSINE/GUANOSINE DIPHOSPHATASE"/>
    <property type="match status" value="1"/>
</dbReference>
<dbReference type="GO" id="GO:0004382">
    <property type="term" value="F:GDP phosphatase activity"/>
    <property type="evidence" value="ECO:0007669"/>
    <property type="project" value="TreeGrafter"/>
</dbReference>
<dbReference type="Gene3D" id="3.30.420.40">
    <property type="match status" value="1"/>
</dbReference>
<protein>
    <submittedName>
        <fullName evidence="6">Ectonucleoside triphosphate diphosphohydrolase 2-like</fullName>
    </submittedName>
</protein>
<dbReference type="PANTHER" id="PTHR11782:SF33">
    <property type="entry name" value="ECTONUCLEOSIDE TRIPHOSPHATE DIPHOSPHOHYDROLASE 2"/>
    <property type="match status" value="1"/>
</dbReference>
<accession>A0A8C5HJA0</accession>
<keyword evidence="5" id="KW-1133">Transmembrane helix</keyword>
<dbReference type="Ensembl" id="ENSGWIT00000049355.1">
    <property type="protein sequence ID" value="ENSGWIP00000045571.1"/>
    <property type="gene ID" value="ENSGWIG00000022576.1"/>
</dbReference>
<comment type="similarity">
    <text evidence="1">Belongs to the GDA1/CD39 NTPase family.</text>
</comment>
<reference evidence="6" key="1">
    <citation type="submission" date="2020-06" db="EMBL/GenBank/DDBJ databases">
        <authorList>
            <consortium name="Wellcome Sanger Institute Data Sharing"/>
        </authorList>
    </citation>
    <scope>NUCLEOTIDE SEQUENCE [LARGE SCALE GENOMIC DNA]</scope>
</reference>
<dbReference type="InterPro" id="IPR000407">
    <property type="entry name" value="GDA1_CD39_NTPase"/>
</dbReference>
<evidence type="ECO:0000256" key="2">
    <source>
        <dbReference type="ARBA" id="ARBA00022801"/>
    </source>
</evidence>
<proteinExistence type="inferred from homology"/>